<dbReference type="AlphaFoldDB" id="A0A2P2IHN4"/>
<reference evidence="1" key="1">
    <citation type="submission" date="2018-02" db="EMBL/GenBank/DDBJ databases">
        <title>Rhizophora mucronata_Transcriptome.</title>
        <authorList>
            <person name="Meera S.P."/>
            <person name="Sreeshan A."/>
            <person name="Augustine A."/>
        </authorList>
    </citation>
    <scope>NUCLEOTIDE SEQUENCE</scope>
    <source>
        <tissue evidence="1">Leaf</tissue>
    </source>
</reference>
<proteinExistence type="predicted"/>
<name>A0A2P2IHN4_RHIMU</name>
<dbReference type="PROSITE" id="PS51257">
    <property type="entry name" value="PROKAR_LIPOPROTEIN"/>
    <property type="match status" value="1"/>
</dbReference>
<protein>
    <submittedName>
        <fullName evidence="1">Uncharacterized protein</fullName>
    </submittedName>
</protein>
<evidence type="ECO:0000313" key="1">
    <source>
        <dbReference type="EMBL" id="MBW80746.1"/>
    </source>
</evidence>
<dbReference type="EMBL" id="GGEC01000263">
    <property type="protein sequence ID" value="MBW80746.1"/>
    <property type="molecule type" value="Transcribed_RNA"/>
</dbReference>
<organism evidence="1">
    <name type="scientific">Rhizophora mucronata</name>
    <name type="common">Asiatic mangrove</name>
    <dbReference type="NCBI Taxonomy" id="61149"/>
    <lineage>
        <taxon>Eukaryota</taxon>
        <taxon>Viridiplantae</taxon>
        <taxon>Streptophyta</taxon>
        <taxon>Embryophyta</taxon>
        <taxon>Tracheophyta</taxon>
        <taxon>Spermatophyta</taxon>
        <taxon>Magnoliopsida</taxon>
        <taxon>eudicotyledons</taxon>
        <taxon>Gunneridae</taxon>
        <taxon>Pentapetalae</taxon>
        <taxon>rosids</taxon>
        <taxon>fabids</taxon>
        <taxon>Malpighiales</taxon>
        <taxon>Rhizophoraceae</taxon>
        <taxon>Rhizophora</taxon>
    </lineage>
</organism>
<sequence length="36" mass="3936">MFMKWSLLFATLLMAGVPWLAHIQVVAGCTALRATS</sequence>
<accession>A0A2P2IHN4</accession>